<dbReference type="EMBL" id="DS547097">
    <property type="protein sequence ID" value="EDR10587.1"/>
    <property type="molecule type" value="Genomic_DNA"/>
</dbReference>
<dbReference type="KEGG" id="lbc:LACBIDRAFT_325348"/>
<dbReference type="AlphaFoldDB" id="B0D4M3"/>
<protein>
    <submittedName>
        <fullName evidence="2">Predicted protein</fullName>
    </submittedName>
</protein>
<organism evidence="3">
    <name type="scientific">Laccaria bicolor (strain S238N-H82 / ATCC MYA-4686)</name>
    <name type="common">Bicoloured deceiver</name>
    <name type="synonym">Laccaria laccata var. bicolor</name>
    <dbReference type="NCBI Taxonomy" id="486041"/>
    <lineage>
        <taxon>Eukaryota</taxon>
        <taxon>Fungi</taxon>
        <taxon>Dikarya</taxon>
        <taxon>Basidiomycota</taxon>
        <taxon>Agaricomycotina</taxon>
        <taxon>Agaricomycetes</taxon>
        <taxon>Agaricomycetidae</taxon>
        <taxon>Agaricales</taxon>
        <taxon>Agaricineae</taxon>
        <taxon>Hydnangiaceae</taxon>
        <taxon>Laccaria</taxon>
    </lineage>
</organism>
<dbReference type="InParanoid" id="B0D4M3"/>
<dbReference type="HOGENOM" id="CLU_2277958_0_0_1"/>
<feature type="region of interest" description="Disordered" evidence="1">
    <location>
        <begin position="1"/>
        <end position="22"/>
    </location>
</feature>
<accession>B0D4M3</accession>
<sequence length="102" mass="11054">MDAFSVFRKSGSPSSAVTAEEPRLSQSHLGLTLAIYPLPPNSLSCLLQSEDNGVDYKRDAPSRGEFTLLGISESTQADLENGYHVLVGPRGVLMMLEGLRRC</sequence>
<evidence type="ECO:0000256" key="1">
    <source>
        <dbReference type="SAM" id="MobiDB-lite"/>
    </source>
</evidence>
<dbReference type="Proteomes" id="UP000001194">
    <property type="component" value="Unassembled WGS sequence"/>
</dbReference>
<keyword evidence="3" id="KW-1185">Reference proteome</keyword>
<name>B0D4M3_LACBS</name>
<dbReference type="RefSeq" id="XP_001879037.1">
    <property type="nucleotide sequence ID" value="XM_001879002.1"/>
</dbReference>
<evidence type="ECO:0000313" key="3">
    <source>
        <dbReference type="Proteomes" id="UP000001194"/>
    </source>
</evidence>
<proteinExistence type="predicted"/>
<gene>
    <name evidence="2" type="ORF">LACBIDRAFT_325348</name>
</gene>
<reference evidence="2 3" key="1">
    <citation type="journal article" date="2008" name="Nature">
        <title>The genome of Laccaria bicolor provides insights into mycorrhizal symbiosis.</title>
        <authorList>
            <person name="Martin F."/>
            <person name="Aerts A."/>
            <person name="Ahren D."/>
            <person name="Brun A."/>
            <person name="Danchin E.G.J."/>
            <person name="Duchaussoy F."/>
            <person name="Gibon J."/>
            <person name="Kohler A."/>
            <person name="Lindquist E."/>
            <person name="Pereda V."/>
            <person name="Salamov A."/>
            <person name="Shapiro H.J."/>
            <person name="Wuyts J."/>
            <person name="Blaudez D."/>
            <person name="Buee M."/>
            <person name="Brokstein P."/>
            <person name="Canbaeck B."/>
            <person name="Cohen D."/>
            <person name="Courty P.E."/>
            <person name="Coutinho P.M."/>
            <person name="Delaruelle C."/>
            <person name="Detter J.C."/>
            <person name="Deveau A."/>
            <person name="DiFazio S."/>
            <person name="Duplessis S."/>
            <person name="Fraissinet-Tachet L."/>
            <person name="Lucic E."/>
            <person name="Frey-Klett P."/>
            <person name="Fourrey C."/>
            <person name="Feussner I."/>
            <person name="Gay G."/>
            <person name="Grimwood J."/>
            <person name="Hoegger P.J."/>
            <person name="Jain P."/>
            <person name="Kilaru S."/>
            <person name="Labbe J."/>
            <person name="Lin Y.C."/>
            <person name="Legue V."/>
            <person name="Le Tacon F."/>
            <person name="Marmeisse R."/>
            <person name="Melayah D."/>
            <person name="Montanini B."/>
            <person name="Muratet M."/>
            <person name="Nehls U."/>
            <person name="Niculita-Hirzel H."/>
            <person name="Oudot-Le Secq M.P."/>
            <person name="Peter M."/>
            <person name="Quesneville H."/>
            <person name="Rajashekar B."/>
            <person name="Reich M."/>
            <person name="Rouhier N."/>
            <person name="Schmutz J."/>
            <person name="Yin T."/>
            <person name="Chalot M."/>
            <person name="Henrissat B."/>
            <person name="Kuees U."/>
            <person name="Lucas S."/>
            <person name="Van de Peer Y."/>
            <person name="Podila G.K."/>
            <person name="Polle A."/>
            <person name="Pukkila P.J."/>
            <person name="Richardson P.M."/>
            <person name="Rouze P."/>
            <person name="Sanders I.R."/>
            <person name="Stajich J.E."/>
            <person name="Tunlid A."/>
            <person name="Tuskan G."/>
            <person name="Grigoriev I.V."/>
        </authorList>
    </citation>
    <scope>NUCLEOTIDE SEQUENCE [LARGE SCALE GENOMIC DNA]</scope>
    <source>
        <strain evidence="3">S238N-H82 / ATCC MYA-4686</strain>
    </source>
</reference>
<evidence type="ECO:0000313" key="2">
    <source>
        <dbReference type="EMBL" id="EDR10587.1"/>
    </source>
</evidence>
<dbReference type="GeneID" id="6074728"/>